<protein>
    <submittedName>
        <fullName evidence="7 8">Zinc finger protein 143 isoform X1</fullName>
    </submittedName>
</protein>
<evidence type="ECO:0000256" key="4">
    <source>
        <dbReference type="PROSITE-ProRule" id="PRU00042"/>
    </source>
</evidence>
<dbReference type="PANTHER" id="PTHR23235:SF120">
    <property type="entry name" value="KRUPPEL-LIKE FACTOR 15"/>
    <property type="match status" value="1"/>
</dbReference>
<dbReference type="RefSeq" id="XP_046598663.1">
    <property type="nucleotide sequence ID" value="XM_046742707.1"/>
</dbReference>
<keyword evidence="3" id="KW-0862">Zinc</keyword>
<dbReference type="Pfam" id="PF00096">
    <property type="entry name" value="zf-C2H2"/>
    <property type="match status" value="5"/>
</dbReference>
<proteinExistence type="predicted"/>
<dbReference type="Proteomes" id="UP000829291">
    <property type="component" value="Chromosome 6"/>
</dbReference>
<feature type="domain" description="C2H2-type" evidence="5">
    <location>
        <begin position="358"/>
        <end position="387"/>
    </location>
</feature>
<dbReference type="RefSeq" id="XP_046598660.1">
    <property type="nucleotide sequence ID" value="XM_046742704.1"/>
</dbReference>
<evidence type="ECO:0000259" key="5">
    <source>
        <dbReference type="PROSITE" id="PS50157"/>
    </source>
</evidence>
<evidence type="ECO:0000313" key="6">
    <source>
        <dbReference type="Proteomes" id="UP000829291"/>
    </source>
</evidence>
<dbReference type="SUPFAM" id="SSF57667">
    <property type="entry name" value="beta-beta-alpha zinc fingers"/>
    <property type="match status" value="4"/>
</dbReference>
<feature type="domain" description="C2H2-type" evidence="5">
    <location>
        <begin position="208"/>
        <end position="237"/>
    </location>
</feature>
<sequence>MSTHETVETSENPTIQQDFALLQGLEATTNCIACPVSQDNSGDILECLSVMVNDEESENGQVQELVLDDQLLGTTFTAITLPDGTQAFVTENYEEDESEEYKDEESAMELEGGGTILLQDLTELTDAKTLKFQLDPSSFLQTQLAASDEQSENSYPQVELINGTAYMVTGHVDVDEGLWEIAEETLKEDESKKIVINKLSEAKLRNQHPCPREGCTKVYSTPHHLKVHERSHTGQRPYRCSHSKCKKSFSTGYSLKAHLRTHTGEKPYKCPTDDCNKSFKTSGDLLKHVRTHTGERPFVCPFDGCGRSFTTSNIRKVHVRTHTGERPYKCTHPKCGKAFASATNYKNHIRIHSGEKPYVCSIENCGRRFTEYSSLYKHHLVHTQQRPFECKICFRRYRQGSTLVMHKRTAHALVENEDGVDIYLKDALDLANQTKGKRKISTIPNQLMFEINGQIKISDGTENSTDNETQILLVGDPSQIAALQQIGLDDGFDTGIDTSLEGLNIKIEDIEFGWD</sequence>
<dbReference type="InterPro" id="IPR036236">
    <property type="entry name" value="Znf_C2H2_sf"/>
</dbReference>
<dbReference type="PANTHER" id="PTHR23235">
    <property type="entry name" value="KRUEPPEL-LIKE TRANSCRIPTION FACTOR"/>
    <property type="match status" value="1"/>
</dbReference>
<dbReference type="RefSeq" id="XP_046598661.1">
    <property type="nucleotide sequence ID" value="XM_046742705.1"/>
</dbReference>
<evidence type="ECO:0000256" key="1">
    <source>
        <dbReference type="ARBA" id="ARBA00022723"/>
    </source>
</evidence>
<reference evidence="7 8" key="1">
    <citation type="submission" date="2025-05" db="UniProtKB">
        <authorList>
            <consortium name="RefSeq"/>
        </authorList>
    </citation>
    <scope>IDENTIFICATION</scope>
    <source>
        <tissue evidence="7 8">Thorax and Abdomen</tissue>
    </source>
</reference>
<feature type="domain" description="C2H2-type" evidence="5">
    <location>
        <begin position="268"/>
        <end position="297"/>
    </location>
</feature>
<feature type="domain" description="C2H2-type" evidence="5">
    <location>
        <begin position="328"/>
        <end position="357"/>
    </location>
</feature>
<feature type="domain" description="C2H2-type" evidence="5">
    <location>
        <begin position="238"/>
        <end position="267"/>
    </location>
</feature>
<keyword evidence="1" id="KW-0479">Metal-binding</keyword>
<accession>A0ABM3GEI9</accession>
<dbReference type="SMART" id="SM00355">
    <property type="entry name" value="ZnF_C2H2"/>
    <property type="match status" value="7"/>
</dbReference>
<gene>
    <name evidence="7 8 9" type="primary">LOC107217561</name>
</gene>
<name>A0ABM3GEI9_NEOLC</name>
<feature type="domain" description="C2H2-type" evidence="5">
    <location>
        <begin position="298"/>
        <end position="327"/>
    </location>
</feature>
<dbReference type="PROSITE" id="PS50157">
    <property type="entry name" value="ZINC_FINGER_C2H2_2"/>
    <property type="match status" value="7"/>
</dbReference>
<evidence type="ECO:0000313" key="7">
    <source>
        <dbReference type="RefSeq" id="XP_046598660.1"/>
    </source>
</evidence>
<evidence type="ECO:0000313" key="9">
    <source>
        <dbReference type="RefSeq" id="XP_046598663.1"/>
    </source>
</evidence>
<dbReference type="PROSITE" id="PS00028">
    <property type="entry name" value="ZINC_FINGER_C2H2_1"/>
    <property type="match status" value="7"/>
</dbReference>
<evidence type="ECO:0000313" key="8">
    <source>
        <dbReference type="RefSeq" id="XP_046598661.1"/>
    </source>
</evidence>
<dbReference type="GeneID" id="107217561"/>
<dbReference type="InterPro" id="IPR013087">
    <property type="entry name" value="Znf_C2H2_type"/>
</dbReference>
<organism evidence="6 7">
    <name type="scientific">Neodiprion lecontei</name>
    <name type="common">Redheaded pine sawfly</name>
    <dbReference type="NCBI Taxonomy" id="441921"/>
    <lineage>
        <taxon>Eukaryota</taxon>
        <taxon>Metazoa</taxon>
        <taxon>Ecdysozoa</taxon>
        <taxon>Arthropoda</taxon>
        <taxon>Hexapoda</taxon>
        <taxon>Insecta</taxon>
        <taxon>Pterygota</taxon>
        <taxon>Neoptera</taxon>
        <taxon>Endopterygota</taxon>
        <taxon>Hymenoptera</taxon>
        <taxon>Tenthredinoidea</taxon>
        <taxon>Diprionidae</taxon>
        <taxon>Diprioninae</taxon>
        <taxon>Neodiprion</taxon>
    </lineage>
</organism>
<feature type="domain" description="C2H2-type" evidence="5">
    <location>
        <begin position="388"/>
        <end position="412"/>
    </location>
</feature>
<keyword evidence="2 4" id="KW-0863">Zinc-finger</keyword>
<keyword evidence="6" id="KW-1185">Reference proteome</keyword>
<evidence type="ECO:0000256" key="3">
    <source>
        <dbReference type="ARBA" id="ARBA00022833"/>
    </source>
</evidence>
<evidence type="ECO:0000256" key="2">
    <source>
        <dbReference type="ARBA" id="ARBA00022771"/>
    </source>
</evidence>
<dbReference type="Gene3D" id="3.30.160.60">
    <property type="entry name" value="Classic Zinc Finger"/>
    <property type="match status" value="7"/>
</dbReference>